<keyword evidence="2" id="KW-1185">Reference proteome</keyword>
<protein>
    <recommendedName>
        <fullName evidence="3">Translation initiation factor 2</fullName>
    </recommendedName>
</protein>
<accession>A0ABV6N5J2</accession>
<dbReference type="RefSeq" id="WP_273938299.1">
    <property type="nucleotide sequence ID" value="NZ_CP097263.1"/>
</dbReference>
<sequence length="528" mass="57074">MELPGGDSRWQTRSPARTVVFAGRTTTSTIRLLDTMWFFGADDRVQLRFTVNETSRFSTGAREVLGAAGVRRLIPWPDVRQTRYGLLVSASENLDFQDLHVEQRVLVLPHGIGFNKIVPSADGPRLAGLPPAEALRTGRVTVVLAHPDQREQLLAACPEIDGHTVVTGDPVYDQLRGSLRLAEHYRHRLGTGDRRLVFLSSTWGATSQLGRVRDLATRLLGTLPADRYQVAMAVHPNVWVEHDVDVRRWLHHATNAGLVLLPPERGWHAALVAAHLVIGDHGSISLYAAALGKPLLLTGYGDEVVPDTPVDALGRLASHLDLDADLRKQVDQAIAEHDPAVFGPLTGRVFAHVGTSTGRLRDALYRELELAPGEDPPLPRVPDAPVSAEPVTAFNVRAVFTGPDTLAIDRFPRAASARQPDQHLAVREDESDLRLAELASVLVRADIRPDPAGWVARNLPLHGAVVVAAATPTGCFAAVRDGRRVAVAGSPDPMLLASAVYACVTAQCPLTQQLTVAGQRVSLAELGP</sequence>
<dbReference type="SUPFAM" id="SSF53756">
    <property type="entry name" value="UDP-Glycosyltransferase/glycogen phosphorylase"/>
    <property type="match status" value="1"/>
</dbReference>
<proteinExistence type="predicted"/>
<evidence type="ECO:0000313" key="1">
    <source>
        <dbReference type="EMBL" id="MFC0547854.1"/>
    </source>
</evidence>
<dbReference type="Gene3D" id="3.40.50.2000">
    <property type="entry name" value="Glycogen Phosphorylase B"/>
    <property type="match status" value="2"/>
</dbReference>
<organism evidence="1 2">
    <name type="scientific">Kutzneria chonburiensis</name>
    <dbReference type="NCBI Taxonomy" id="1483604"/>
    <lineage>
        <taxon>Bacteria</taxon>
        <taxon>Bacillati</taxon>
        <taxon>Actinomycetota</taxon>
        <taxon>Actinomycetes</taxon>
        <taxon>Pseudonocardiales</taxon>
        <taxon>Pseudonocardiaceae</taxon>
        <taxon>Kutzneria</taxon>
    </lineage>
</organism>
<gene>
    <name evidence="1" type="ORF">ACFFH7_40550</name>
</gene>
<name>A0ABV6N5J2_9PSEU</name>
<evidence type="ECO:0000313" key="2">
    <source>
        <dbReference type="Proteomes" id="UP001589810"/>
    </source>
</evidence>
<dbReference type="Proteomes" id="UP001589810">
    <property type="component" value="Unassembled WGS sequence"/>
</dbReference>
<comment type="caution">
    <text evidence="1">The sequence shown here is derived from an EMBL/GenBank/DDBJ whole genome shotgun (WGS) entry which is preliminary data.</text>
</comment>
<reference evidence="1 2" key="1">
    <citation type="submission" date="2024-09" db="EMBL/GenBank/DDBJ databases">
        <authorList>
            <person name="Sun Q."/>
            <person name="Mori K."/>
        </authorList>
    </citation>
    <scope>NUCLEOTIDE SEQUENCE [LARGE SCALE GENOMIC DNA]</scope>
    <source>
        <strain evidence="1 2">TBRC 1432</strain>
    </source>
</reference>
<evidence type="ECO:0008006" key="3">
    <source>
        <dbReference type="Google" id="ProtNLM"/>
    </source>
</evidence>
<dbReference type="EMBL" id="JBHLUD010000015">
    <property type="protein sequence ID" value="MFC0547854.1"/>
    <property type="molecule type" value="Genomic_DNA"/>
</dbReference>